<organism evidence="2 3">
    <name type="scientific">Candidatus Blackburnbacteria bacterium RIFCSPLOWO2_01_FULL_41_27</name>
    <dbReference type="NCBI Taxonomy" id="1797520"/>
    <lineage>
        <taxon>Bacteria</taxon>
        <taxon>Candidatus Blackburniibacteriota</taxon>
    </lineage>
</organism>
<reference evidence="2 3" key="1">
    <citation type="journal article" date="2016" name="Nat. Commun.">
        <title>Thousands of microbial genomes shed light on interconnected biogeochemical processes in an aquifer system.</title>
        <authorList>
            <person name="Anantharaman K."/>
            <person name="Brown C.T."/>
            <person name="Hug L.A."/>
            <person name="Sharon I."/>
            <person name="Castelle C.J."/>
            <person name="Probst A.J."/>
            <person name="Thomas B.C."/>
            <person name="Singh A."/>
            <person name="Wilkins M.J."/>
            <person name="Karaoz U."/>
            <person name="Brodie E.L."/>
            <person name="Williams K.H."/>
            <person name="Hubbard S.S."/>
            <person name="Banfield J.F."/>
        </authorList>
    </citation>
    <scope>NUCLEOTIDE SEQUENCE [LARGE SCALE GENOMIC DNA]</scope>
</reference>
<dbReference type="Proteomes" id="UP000177685">
    <property type="component" value="Unassembled WGS sequence"/>
</dbReference>
<sequence length="168" mass="19382">MANWIEEERTRRIQESERSERDKRLAAQAKRDAELKESEERIRIFETSSILSNIDRIVRRDLADVARQLYHAECKITRRVGGATWIVDRPNSSGYLEISVEISGGEAGGIHSASKLWSESGTVGRNDPHRSLHRDRFSEESLRSLLVDYFEAGGSKKDDLYYVRREQD</sequence>
<accession>A0A1G1VBV9</accession>
<evidence type="ECO:0000256" key="1">
    <source>
        <dbReference type="SAM" id="MobiDB-lite"/>
    </source>
</evidence>
<comment type="caution">
    <text evidence="2">The sequence shown here is derived from an EMBL/GenBank/DDBJ whole genome shotgun (WGS) entry which is preliminary data.</text>
</comment>
<dbReference type="AlphaFoldDB" id="A0A1G1VBV9"/>
<proteinExistence type="predicted"/>
<feature type="region of interest" description="Disordered" evidence="1">
    <location>
        <begin position="1"/>
        <end position="27"/>
    </location>
</feature>
<evidence type="ECO:0000313" key="3">
    <source>
        <dbReference type="Proteomes" id="UP000177685"/>
    </source>
</evidence>
<gene>
    <name evidence="2" type="ORF">A3A58_01465</name>
</gene>
<dbReference type="EMBL" id="MHCD01000046">
    <property type="protein sequence ID" value="OGY12870.1"/>
    <property type="molecule type" value="Genomic_DNA"/>
</dbReference>
<evidence type="ECO:0000313" key="2">
    <source>
        <dbReference type="EMBL" id="OGY12870.1"/>
    </source>
</evidence>
<name>A0A1G1VBV9_9BACT</name>
<protein>
    <submittedName>
        <fullName evidence="2">Uncharacterized protein</fullName>
    </submittedName>
</protein>